<proteinExistence type="inferred from homology"/>
<evidence type="ECO:0000313" key="8">
    <source>
        <dbReference type="Proteomes" id="UP000070544"/>
    </source>
</evidence>
<dbReference type="EMBL" id="KQ965781">
    <property type="protein sequence ID" value="KXS13195.1"/>
    <property type="molecule type" value="Genomic_DNA"/>
</dbReference>
<protein>
    <recommendedName>
        <fullName evidence="2 5">Vacuolar protein sorting-associated protein 29</fullName>
    </recommendedName>
</protein>
<reference evidence="7 8" key="1">
    <citation type="journal article" date="2015" name="Genome Biol. Evol.">
        <title>Phylogenomic analyses indicate that early fungi evolved digesting cell walls of algal ancestors of land plants.</title>
        <authorList>
            <person name="Chang Y."/>
            <person name="Wang S."/>
            <person name="Sekimoto S."/>
            <person name="Aerts A.L."/>
            <person name="Choi C."/>
            <person name="Clum A."/>
            <person name="LaButti K.M."/>
            <person name="Lindquist E.A."/>
            <person name="Yee Ngan C."/>
            <person name="Ohm R.A."/>
            <person name="Salamov A.A."/>
            <person name="Grigoriev I.V."/>
            <person name="Spatafora J.W."/>
            <person name="Berbee M.L."/>
        </authorList>
    </citation>
    <scope>NUCLEOTIDE SEQUENCE [LARGE SCALE GENOMIC DNA]</scope>
    <source>
        <strain evidence="7 8">JEL478</strain>
    </source>
</reference>
<dbReference type="GO" id="GO:0042147">
    <property type="term" value="P:retrograde transport, endosome to Golgi"/>
    <property type="evidence" value="ECO:0007669"/>
    <property type="project" value="InterPro"/>
</dbReference>
<dbReference type="InterPro" id="IPR024654">
    <property type="entry name" value="Calcineurin-like_PHP_lpxH"/>
</dbReference>
<name>A0A139A9Q0_GONPJ</name>
<evidence type="ECO:0000256" key="4">
    <source>
        <dbReference type="ARBA" id="ARBA00022927"/>
    </source>
</evidence>
<dbReference type="GO" id="GO:0005829">
    <property type="term" value="C:cytosol"/>
    <property type="evidence" value="ECO:0007669"/>
    <property type="project" value="GOC"/>
</dbReference>
<dbReference type="InterPro" id="IPR028661">
    <property type="entry name" value="Vps29"/>
</dbReference>
<dbReference type="SUPFAM" id="SSF56300">
    <property type="entry name" value="Metallo-dependent phosphatases"/>
    <property type="match status" value="1"/>
</dbReference>
<accession>A0A139A9Q0</accession>
<feature type="domain" description="Calcineurin-like phosphoesterase" evidence="6">
    <location>
        <begin position="4"/>
        <end position="153"/>
    </location>
</feature>
<dbReference type="Pfam" id="PF12850">
    <property type="entry name" value="Metallophos_2"/>
    <property type="match status" value="1"/>
</dbReference>
<organism evidence="7 8">
    <name type="scientific">Gonapodya prolifera (strain JEL478)</name>
    <name type="common">Monoblepharis prolifera</name>
    <dbReference type="NCBI Taxonomy" id="1344416"/>
    <lineage>
        <taxon>Eukaryota</taxon>
        <taxon>Fungi</taxon>
        <taxon>Fungi incertae sedis</taxon>
        <taxon>Chytridiomycota</taxon>
        <taxon>Chytridiomycota incertae sedis</taxon>
        <taxon>Monoblepharidomycetes</taxon>
        <taxon>Monoblepharidales</taxon>
        <taxon>Gonapodyaceae</taxon>
        <taxon>Gonapodya</taxon>
    </lineage>
</organism>
<dbReference type="GO" id="GO:0031410">
    <property type="term" value="C:cytoplasmic vesicle"/>
    <property type="evidence" value="ECO:0007669"/>
    <property type="project" value="UniProtKB-ARBA"/>
</dbReference>
<dbReference type="InterPro" id="IPR029052">
    <property type="entry name" value="Metallo-depent_PP-like"/>
</dbReference>
<sequence length="210" mass="22442">MVLVLAIGDTHIPSRSTELPAKFKKLLVPGKIQQILCTGNITSRATLDFLRSVAAEIVPVRGDADEIGLGGTYPQSSQVVPPSARVVVHGPLKVGLIHGHDVLPWGDADALAGVARHLDADVMVTGHTHRFEAYEYEGRFFVNPGSATGAFSHLHSGTQAGGTVTGDTPNPSFVLMDLQGPSVVLYVYQLVEGELKIEKVDWTKKEQAAL</sequence>
<dbReference type="GO" id="GO:0015031">
    <property type="term" value="P:protein transport"/>
    <property type="evidence" value="ECO:0007669"/>
    <property type="project" value="UniProtKB-KW"/>
</dbReference>
<comment type="similarity">
    <text evidence="1 5">Belongs to the VPS29 family.</text>
</comment>
<dbReference type="NCBIfam" id="TIGR00040">
    <property type="entry name" value="yfcE"/>
    <property type="match status" value="1"/>
</dbReference>
<evidence type="ECO:0000313" key="7">
    <source>
        <dbReference type="EMBL" id="KXS13195.1"/>
    </source>
</evidence>
<evidence type="ECO:0000256" key="5">
    <source>
        <dbReference type="RuleBase" id="RU362040"/>
    </source>
</evidence>
<dbReference type="Proteomes" id="UP000070544">
    <property type="component" value="Unassembled WGS sequence"/>
</dbReference>
<dbReference type="FunFam" id="3.60.21.10:FF:000015">
    <property type="entry name" value="Vacuolar protein sorting-associated protein 29"/>
    <property type="match status" value="1"/>
</dbReference>
<dbReference type="OrthoDB" id="10258130at2759"/>
<dbReference type="Gene3D" id="3.60.21.10">
    <property type="match status" value="1"/>
</dbReference>
<dbReference type="AlphaFoldDB" id="A0A139A9Q0"/>
<evidence type="ECO:0000256" key="1">
    <source>
        <dbReference type="ARBA" id="ARBA00005945"/>
    </source>
</evidence>
<dbReference type="InterPro" id="IPR000979">
    <property type="entry name" value="Phosphodiesterase_MJ0936/Vps29"/>
</dbReference>
<dbReference type="PANTHER" id="PTHR11124">
    <property type="entry name" value="VACUOLAR SORTING PROTEIN VPS29"/>
    <property type="match status" value="1"/>
</dbReference>
<dbReference type="GO" id="GO:0030904">
    <property type="term" value="C:retromer complex"/>
    <property type="evidence" value="ECO:0007669"/>
    <property type="project" value="InterPro"/>
</dbReference>
<dbReference type="OMA" id="IHGHQCI"/>
<keyword evidence="4" id="KW-0653">Protein transport</keyword>
<evidence type="ECO:0000259" key="6">
    <source>
        <dbReference type="Pfam" id="PF12850"/>
    </source>
</evidence>
<gene>
    <name evidence="7" type="ORF">M427DRAFT_58910</name>
</gene>
<dbReference type="CDD" id="cd07394">
    <property type="entry name" value="MPP_Vps29"/>
    <property type="match status" value="1"/>
</dbReference>
<dbReference type="STRING" id="1344416.A0A139A9Q0"/>
<evidence type="ECO:0000256" key="2">
    <source>
        <dbReference type="ARBA" id="ARBA00017767"/>
    </source>
</evidence>
<keyword evidence="3" id="KW-0813">Transport</keyword>
<keyword evidence="8" id="KW-1185">Reference proteome</keyword>
<evidence type="ECO:0000256" key="3">
    <source>
        <dbReference type="ARBA" id="ARBA00022448"/>
    </source>
</evidence>